<sequence>MTVTATVTETTTRVNLSCPRSYPGDLRTEADVKGFTAEEFTKSGPSVSAIQSAIPNHCRDRSLIMSSMHVLRDIIYIITCATIHYLLLALIPQDFTLIRGALWCAYIFWQGVFFTGLWVMGHECGHGAFSPYPLVNDTVGFVLHSALLVPYFSWQYSHARHHKFTNHISKGESHVPNLKSELSVFSSIQDLLEDWGLDNVFPIFPVVMLLVGFPVYLFLNATGGRVGYDGRPYGKSKPSHFNPDGGLFPPYMKGKVLLSGLGCIITLTVAAYIAKVVGISNVLLWYGCPYLMANGWLTLYTSLQHTHEGVPHYGDESFTFIRGALASIDRPPYGIFSTHFHHEIGTTHVLHHIDSRIPCYHAREATQAIRPVLGHYYRQDNTHIVKAFLKAHRECKFIEGLTGVQFYLPGRRMVKKEH</sequence>
<evidence type="ECO:0000313" key="4">
    <source>
        <dbReference type="Proteomes" id="UP000591131"/>
    </source>
</evidence>
<feature type="transmembrane region" description="Helical" evidence="1">
    <location>
        <begin position="97"/>
        <end position="120"/>
    </location>
</feature>
<dbReference type="CDD" id="cd03507">
    <property type="entry name" value="Delta12-FADS-like"/>
    <property type="match status" value="1"/>
</dbReference>
<keyword evidence="1" id="KW-0812">Transmembrane</keyword>
<gene>
    <name evidence="3" type="primary">FAD2_2</name>
    <name evidence="3" type="ORF">FOL47_003116</name>
</gene>
<dbReference type="InterPro" id="IPR012171">
    <property type="entry name" value="Fatty_acid_desaturase"/>
</dbReference>
<dbReference type="OrthoDB" id="1461976at2759"/>
<accession>A0A7J6MB79</accession>
<protein>
    <submittedName>
        <fullName evidence="3">Linoleoyl-CoA desaturase activity</fullName>
    </submittedName>
</protein>
<feature type="transmembrane region" description="Helical" evidence="1">
    <location>
        <begin position="256"/>
        <end position="277"/>
    </location>
</feature>
<feature type="transmembrane region" description="Helical" evidence="1">
    <location>
        <begin position="200"/>
        <end position="219"/>
    </location>
</feature>
<dbReference type="GO" id="GO:0016491">
    <property type="term" value="F:oxidoreductase activity"/>
    <property type="evidence" value="ECO:0007669"/>
    <property type="project" value="InterPro"/>
</dbReference>
<dbReference type="Proteomes" id="UP000591131">
    <property type="component" value="Unassembled WGS sequence"/>
</dbReference>
<dbReference type="InterPro" id="IPR005804">
    <property type="entry name" value="FA_desaturase_dom"/>
</dbReference>
<dbReference type="EMBL" id="JAAPAO010000194">
    <property type="protein sequence ID" value="KAF4668261.1"/>
    <property type="molecule type" value="Genomic_DNA"/>
</dbReference>
<feature type="transmembrane region" description="Helical" evidence="1">
    <location>
        <begin position="74"/>
        <end position="91"/>
    </location>
</feature>
<feature type="domain" description="Fatty acid desaturase" evidence="2">
    <location>
        <begin position="102"/>
        <end position="378"/>
    </location>
</feature>
<keyword evidence="4" id="KW-1185">Reference proteome</keyword>
<evidence type="ECO:0000313" key="3">
    <source>
        <dbReference type="EMBL" id="KAF4668261.1"/>
    </source>
</evidence>
<keyword evidence="1" id="KW-0472">Membrane</keyword>
<comment type="caution">
    <text evidence="3">The sequence shown here is derived from an EMBL/GenBank/DDBJ whole genome shotgun (WGS) entry which is preliminary data.</text>
</comment>
<dbReference type="Pfam" id="PF00487">
    <property type="entry name" value="FA_desaturase"/>
    <property type="match status" value="1"/>
</dbReference>
<dbReference type="GO" id="GO:0006629">
    <property type="term" value="P:lipid metabolic process"/>
    <property type="evidence" value="ECO:0007669"/>
    <property type="project" value="InterPro"/>
</dbReference>
<keyword evidence="1" id="KW-1133">Transmembrane helix</keyword>
<evidence type="ECO:0000259" key="2">
    <source>
        <dbReference type="Pfam" id="PF00487"/>
    </source>
</evidence>
<proteinExistence type="predicted"/>
<dbReference type="AlphaFoldDB" id="A0A7J6MB79"/>
<organism evidence="3 4">
    <name type="scientific">Perkinsus chesapeaki</name>
    <name type="common">Clam parasite</name>
    <name type="synonym">Perkinsus andrewsi</name>
    <dbReference type="NCBI Taxonomy" id="330153"/>
    <lineage>
        <taxon>Eukaryota</taxon>
        <taxon>Sar</taxon>
        <taxon>Alveolata</taxon>
        <taxon>Perkinsozoa</taxon>
        <taxon>Perkinsea</taxon>
        <taxon>Perkinsida</taxon>
        <taxon>Perkinsidae</taxon>
        <taxon>Perkinsus</taxon>
    </lineage>
</organism>
<reference evidence="3 4" key="1">
    <citation type="submission" date="2020-04" db="EMBL/GenBank/DDBJ databases">
        <title>Perkinsus chesapeaki whole genome sequence.</title>
        <authorList>
            <person name="Bogema D.R."/>
        </authorList>
    </citation>
    <scope>NUCLEOTIDE SEQUENCE [LARGE SCALE GENOMIC DNA]</scope>
    <source>
        <strain evidence="3">ATCC PRA-425</strain>
    </source>
</reference>
<dbReference type="PANTHER" id="PTHR32100">
    <property type="entry name" value="OMEGA-6 FATTY ACID DESATURASE, CHLOROPLASTIC"/>
    <property type="match status" value="1"/>
</dbReference>
<feature type="transmembrane region" description="Helical" evidence="1">
    <location>
        <begin position="132"/>
        <end position="154"/>
    </location>
</feature>
<evidence type="ECO:0000256" key="1">
    <source>
        <dbReference type="SAM" id="Phobius"/>
    </source>
</evidence>
<name>A0A7J6MB79_PERCH</name>